<dbReference type="Pfam" id="PF19803">
    <property type="entry name" value="DUF6286"/>
    <property type="match status" value="1"/>
</dbReference>
<dbReference type="Proteomes" id="UP001165283">
    <property type="component" value="Unassembled WGS sequence"/>
</dbReference>
<name>A0ABT1AD19_9PSEU</name>
<evidence type="ECO:0000313" key="3">
    <source>
        <dbReference type="EMBL" id="MCO1660945.1"/>
    </source>
</evidence>
<dbReference type="EMBL" id="JAGSOV010000099">
    <property type="protein sequence ID" value="MCO1660945.1"/>
    <property type="molecule type" value="Genomic_DNA"/>
</dbReference>
<evidence type="ECO:0000313" key="4">
    <source>
        <dbReference type="Proteomes" id="UP001165283"/>
    </source>
</evidence>
<keyword evidence="1" id="KW-0812">Transmembrane</keyword>
<evidence type="ECO:0000259" key="2">
    <source>
        <dbReference type="Pfam" id="PF19803"/>
    </source>
</evidence>
<dbReference type="RefSeq" id="WP_252446474.1">
    <property type="nucleotide sequence ID" value="NZ_JAGSOV010000099.1"/>
</dbReference>
<reference evidence="3" key="1">
    <citation type="submission" date="2021-04" db="EMBL/GenBank/DDBJ databases">
        <title>Pseudonocardia sp. nov., isolated from sandy soil of mangrove forest.</title>
        <authorList>
            <person name="Zan Z."/>
            <person name="Huang R."/>
            <person name="Liu W."/>
        </authorList>
    </citation>
    <scope>NUCLEOTIDE SEQUENCE</scope>
    <source>
        <strain evidence="3">S2-4</strain>
    </source>
</reference>
<keyword evidence="4" id="KW-1185">Reference proteome</keyword>
<proteinExistence type="predicted"/>
<keyword evidence="1" id="KW-0472">Membrane</keyword>
<organism evidence="3 4">
    <name type="scientific">Pseudonocardia humida</name>
    <dbReference type="NCBI Taxonomy" id="2800819"/>
    <lineage>
        <taxon>Bacteria</taxon>
        <taxon>Bacillati</taxon>
        <taxon>Actinomycetota</taxon>
        <taxon>Actinomycetes</taxon>
        <taxon>Pseudonocardiales</taxon>
        <taxon>Pseudonocardiaceae</taxon>
        <taxon>Pseudonocardia</taxon>
    </lineage>
</organism>
<feature type="domain" description="DUF6286" evidence="2">
    <location>
        <begin position="74"/>
        <end position="175"/>
    </location>
</feature>
<evidence type="ECO:0000256" key="1">
    <source>
        <dbReference type="SAM" id="Phobius"/>
    </source>
</evidence>
<dbReference type="InterPro" id="IPR046253">
    <property type="entry name" value="DUF6286"/>
</dbReference>
<accession>A0ABT1AD19</accession>
<sequence>MRAVLRVLAPLIALALAAAGVLLVIEVVAAWLRPSLPEAVDDGVVVPWPAWQAELARLTWRSEPVPAVAIVVAVVGLLLVLVGLLARRSHLGLDGPDPAITVTTSPRVLAQLVGRRVRATEDVTSASVTASGRRVSVTAQGWSDDQQLRASITARVEELLDQLPLHRRPVVSVTVHERKGPR</sequence>
<gene>
    <name evidence="3" type="ORF">KDL28_38450</name>
</gene>
<comment type="caution">
    <text evidence="3">The sequence shown here is derived from an EMBL/GenBank/DDBJ whole genome shotgun (WGS) entry which is preliminary data.</text>
</comment>
<keyword evidence="1" id="KW-1133">Transmembrane helix</keyword>
<feature type="transmembrane region" description="Helical" evidence="1">
    <location>
        <begin position="65"/>
        <end position="86"/>
    </location>
</feature>
<protein>
    <recommendedName>
        <fullName evidence="2">DUF6286 domain-containing protein</fullName>
    </recommendedName>
</protein>